<dbReference type="InterPro" id="IPR014023">
    <property type="entry name" value="Mononeg_RNA_pol_cat"/>
</dbReference>
<evidence type="ECO:0000313" key="22">
    <source>
        <dbReference type="EMBL" id="QYW06809.1"/>
    </source>
</evidence>
<dbReference type="GO" id="GO:0003968">
    <property type="term" value="F:RNA-directed RNA polymerase activity"/>
    <property type="evidence" value="ECO:0007669"/>
    <property type="project" value="UniProtKB-KW"/>
</dbReference>
<evidence type="ECO:0000256" key="18">
    <source>
        <dbReference type="ARBA" id="ARBA00047332"/>
    </source>
</evidence>
<proteinExistence type="predicted"/>
<dbReference type="GO" id="GO:0044423">
    <property type="term" value="C:virion component"/>
    <property type="evidence" value="ECO:0007669"/>
    <property type="project" value="UniProtKB-KW"/>
</dbReference>
<keyword evidence="7" id="KW-0548">Nucleotidyltransferase</keyword>
<feature type="domain" description="RdRp catalytic" evidence="21">
    <location>
        <begin position="586"/>
        <end position="749"/>
    </location>
</feature>
<evidence type="ECO:0000256" key="12">
    <source>
        <dbReference type="ARBA" id="ARBA00023042"/>
    </source>
</evidence>
<evidence type="ECO:0000256" key="9">
    <source>
        <dbReference type="ARBA" id="ARBA00022840"/>
    </source>
</evidence>
<dbReference type="Pfam" id="PF14318">
    <property type="entry name" value="Mononeg_mRNAcap"/>
    <property type="match status" value="1"/>
</dbReference>
<evidence type="ECO:0000256" key="16">
    <source>
        <dbReference type="ARBA" id="ARBA00030436"/>
    </source>
</evidence>
<keyword evidence="9" id="KW-0067">ATP-binding</keyword>
<evidence type="ECO:0000256" key="6">
    <source>
        <dbReference type="ARBA" id="ARBA00022691"/>
    </source>
</evidence>
<evidence type="ECO:0000256" key="20">
    <source>
        <dbReference type="ARBA" id="ARBA00048548"/>
    </source>
</evidence>
<keyword evidence="8" id="KW-0547">Nucleotide-binding</keyword>
<evidence type="ECO:0000256" key="13">
    <source>
        <dbReference type="ARBA" id="ARBA00023268"/>
    </source>
</evidence>
<evidence type="ECO:0000256" key="11">
    <source>
        <dbReference type="ARBA" id="ARBA00022953"/>
    </source>
</evidence>
<comment type="catalytic activity">
    <reaction evidence="19">
        <text>a 5'-end (5'-triphosphoguanosine)-adenylyl-adenylyl-cytidylyl-adenosine in mRNA + 2 S-adenosyl-L-methionine = a 5'-end (N(7)-methyl 5'-triphosphoguanosine)-(2'-O-methyladenylyl)-adenylyl-cytidylyl-adenosine in mRNA + 2 S-adenosyl-L-homocysteine + H(+)</text>
        <dbReference type="Rhea" id="RHEA:65376"/>
        <dbReference type="Rhea" id="RHEA-COMP:16797"/>
        <dbReference type="Rhea" id="RHEA-COMP:16798"/>
        <dbReference type="ChEBI" id="CHEBI:15378"/>
        <dbReference type="ChEBI" id="CHEBI:57856"/>
        <dbReference type="ChEBI" id="CHEBI:59789"/>
        <dbReference type="ChEBI" id="CHEBI:156483"/>
        <dbReference type="ChEBI" id="CHEBI:156484"/>
        <dbReference type="EC" id="2.1.1.375"/>
    </reaction>
</comment>
<comment type="catalytic activity">
    <reaction evidence="15">
        <text>a 5'-end (5'-triphosphoguanosine)-(2'-O-methyladenylyl)-adenylyl-cytidylyl-adenosine in mRNA + S-adenosyl-L-methionine = a 5'-end (N(7)-methyl 5'-triphosphoguanosine)-(2'-O-methyladenylyl)-adenylyl-cytidylyl-adenosine in mRNA + S-adenosyl-L-homocysteine</text>
        <dbReference type="Rhea" id="RHEA:65440"/>
        <dbReference type="Rhea" id="RHEA-COMP:16798"/>
        <dbReference type="Rhea" id="RHEA-COMP:16801"/>
        <dbReference type="ChEBI" id="CHEBI:57856"/>
        <dbReference type="ChEBI" id="CHEBI:59789"/>
        <dbReference type="ChEBI" id="CHEBI:156482"/>
        <dbReference type="ChEBI" id="CHEBI:156483"/>
    </reaction>
</comment>
<evidence type="ECO:0000256" key="19">
    <source>
        <dbReference type="ARBA" id="ARBA00047370"/>
    </source>
</evidence>
<comment type="catalytic activity">
    <reaction evidence="18">
        <text>a 5'-end (5'-triphosphoguanosine)-adenylyl-adenylyl-cytidylyl-adenosine in mRNA + S-adenosyl-L-methionine = a 5'-end (5'-triphosphoguanosine)-(2'-O-methyladenylyl)-adenylyl-cytidylyl-adenosine in mRNA + S-adenosyl-L-homocysteine + H(+)</text>
        <dbReference type="Rhea" id="RHEA:65380"/>
        <dbReference type="Rhea" id="RHEA-COMP:16797"/>
        <dbReference type="Rhea" id="RHEA-COMP:16801"/>
        <dbReference type="ChEBI" id="CHEBI:15378"/>
        <dbReference type="ChEBI" id="CHEBI:57856"/>
        <dbReference type="ChEBI" id="CHEBI:59789"/>
        <dbReference type="ChEBI" id="CHEBI:156482"/>
        <dbReference type="ChEBI" id="CHEBI:156484"/>
    </reaction>
</comment>
<keyword evidence="3 22" id="KW-0696">RNA-directed RNA polymerase</keyword>
<organism evidence="22">
    <name type="scientific">Hebei mivirus 3</name>
    <dbReference type="NCBI Taxonomy" id="2839029"/>
    <lineage>
        <taxon>Viruses</taxon>
        <taxon>Riboviria</taxon>
        <taxon>Orthornavirae</taxon>
        <taxon>Negarnaviricota</taxon>
        <taxon>Haploviricotina</taxon>
        <taxon>Monjiviricetes</taxon>
        <taxon>Jingchuvirales</taxon>
        <taxon>Chuviridae</taxon>
        <taxon>Mivirus</taxon>
    </lineage>
</organism>
<evidence type="ECO:0000256" key="3">
    <source>
        <dbReference type="ARBA" id="ARBA00022484"/>
    </source>
</evidence>
<dbReference type="PROSITE" id="PS50526">
    <property type="entry name" value="RDRP_SSRNA_NEG_NONSEG"/>
    <property type="match status" value="1"/>
</dbReference>
<dbReference type="EC" id="2.7.7.48" evidence="2"/>
<sequence>MEFSQRRVEFSASDLVYERKFDVALRKSHAEAVLRRLEKNAPSKDDQFLLAAVKSRASTPPWHDWLPNHHCLPSIVLAVVQHEELCSPTSRFKRVSRLASSVLEQQIHWCQSGQVKELQVDTSPYLDYVRSSLGRCSILHALLQLKEQLDTLVSALASSSSPKKRDESEEDWITRVASKCIWSWKLIGLSIAWSQHSALIIWEDAAYLVQRAYILLLHNKVCDIISVLLYACVCPDIVYGGPLLAITEDFIRTWAQLAAKHQQRFFHISKLLEGLVIGETLVELEGAGNNAFLATISDTLLSSARFRYEGSKLCQILRSAPTPIRHELGCLSKIMGHPFCDVELGAKRLHDKVTERKFIDMDAVIQCTRYAKEDFIRKFLAREGRWPLVDFDPGTPRALLAACMSNLDPRSVAVTRRFGTIRISDYDFVTILPNLKFDWVENFLPYVKDRTVTISRSDTVRRYLEKDPNYGTDWKRTRLLLFYLLWPETATDHIKYMEAYVRGDWRQVANYLVIRIVPKEKEHKIEARGFGCKTPQDRARSIVQELNVARFLDKYSDEHVMTLDEISVAKKLLGFRRLKHAYRGYRMVIISVDASSWNNRFRSASVEPVASAVLDAVYDTRIFSKTHEAYQRSLVYVPDADDVYFWDGQEGGIEGLNQDTWVFTYIHQMKVCMEHHPYPYYILCKGDDLRIAVMIPPEALAQESIDDLKTRLLMDVSTIGDKFGHVIKVEDSYASECYFAYSKNAYVSDVEQPQAFRKVQKCYGANNAFLTTPDDYVAGAMSNAHSASKTSPSPIACYAVALFWSYELLITHSEYKDLSDVQLTALLQVPNLIGGFPVIYLHNFFVRAESDLLPPFLHLVRFLDTYYPEVAREIKNVFKQKLVPPEKCLAELLVDPYSLPVGRPSPASALLRSEAAKLIKSRTRNKYIKQLFRMADRRFEQELVSILLTANVYNARLMSCLYACTPEGIIRELVRKFETGRSIYNALFLNRGRRVANAIVYRCAKADKKVHQYRHQLITKGIPRGTDLFDDIHAIHCPYRQAQLLRSMLWGKEVEAVTHPPLQHQLVVGEPQHLGSSKHVSENHFEVWVEPPADSLEAPLFTIGTREPFVGATTGRGLAPPEATLASHNVIAAKVKTLMDVYKWSHMTSIIDGELVASNLPRLAEQLLEAYTGKTIDHLMPFAGKKVLTRVTQHHARTNTFRASIVPNTLLNLYTRVSGNSRSHRTCEASHAHYRINYLHVFCHTVSLIGLPLWLGTHMHPATRYWVVTNPCQDCWVPIKETAVVLQDTTLPEIQLPERSYLAESAISDIRAELEEFNPAQYYVPDDDSDNLSLEEAQLGMIQGITNKIWRDRRKLQTLYTSHHMTHEGLASFRNWTSAGTGEYVNARDLRRLPMSTFLRDISFLVFTEIIHRLDASSIMDLSTALGNIPGEEMPWLIVLEQLDDSGRFYEVQREVHKLLPHMRCCYQDNPRSYAPLFGVACYQIMATMRPDVRIMQLSHLADPSVRRDIIMRIWGLRWSCLDRAYHQLVPTMNDPNHPFHRDALGSFCCGILTDDDELRFDVDPEVQSRITTRLFTHPDDPLEYLEAFIVESDDQEEPSSSGTAREVLDLPEFIHLTLRKFEMTASTLLHTIREIWGLEGEYERLLQVFLREISVTEVTIIRSDLVTCVNRVREQPSSERDDPFLLASHLGVAMPRVELSTGRRVTLARRLVASGAPYDATHGPESYSVDVTWEETLFNERWKKRPLGMGNISMSKAAYLFHACGIDKLPDMSTVACLGDGYGGFSAVCCALLQHGHIVYNTFPNRIGSHPEPVTALSVASQRGNTIDQRALDEGHYDLTLPATMEAIERSLGPIALVTLDAELKDFQVPGRIAMLSHTCQLFLRRGVPGSILFMKVYIHELINWMGVLGLLIGQCSSLHIVQSEASAMDGEVFVVAQLASSSADAVYRSVRSFPAIPDIRKIRHFCERYVRDMTQDCGGCRLLSLSCTFPPVVRALINVLPIYGWSKLQEVCRLVIPSNVQARQGQPRSLWLARVETFLERCRDQCIHELRGELPDRQSHLYNTLRHALVILDRYVRIGGFLHVVQLALAEHPLTEAAYEQAYRDAILRVPASLGLHRTMTEQLRGPVETHGLTTHPIRGWKLGCRWAVSGLSASDCI</sequence>
<comment type="catalytic activity">
    <reaction evidence="20">
        <text>GTP + H2O = GDP + phosphate + H(+)</text>
        <dbReference type="Rhea" id="RHEA:19669"/>
        <dbReference type="ChEBI" id="CHEBI:15377"/>
        <dbReference type="ChEBI" id="CHEBI:15378"/>
        <dbReference type="ChEBI" id="CHEBI:37565"/>
        <dbReference type="ChEBI" id="CHEBI:43474"/>
        <dbReference type="ChEBI" id="CHEBI:58189"/>
    </reaction>
</comment>
<evidence type="ECO:0000256" key="14">
    <source>
        <dbReference type="ARBA" id="ARBA00024494"/>
    </source>
</evidence>
<dbReference type="GO" id="GO:0004482">
    <property type="term" value="F:mRNA 5'-cap (guanine-N7-)-methyltransferase activity"/>
    <property type="evidence" value="ECO:0007669"/>
    <property type="project" value="InterPro"/>
</dbReference>
<evidence type="ECO:0000256" key="15">
    <source>
        <dbReference type="ARBA" id="ARBA00024499"/>
    </source>
</evidence>
<evidence type="ECO:0000256" key="10">
    <source>
        <dbReference type="ARBA" id="ARBA00022844"/>
    </source>
</evidence>
<evidence type="ECO:0000256" key="5">
    <source>
        <dbReference type="ARBA" id="ARBA00022679"/>
    </source>
</evidence>
<evidence type="ECO:0000256" key="8">
    <source>
        <dbReference type="ARBA" id="ARBA00022741"/>
    </source>
</evidence>
<keyword evidence="4" id="KW-0507">mRNA processing</keyword>
<name>A0A8G0QWI3_9VIRU</name>
<dbReference type="Pfam" id="PF00946">
    <property type="entry name" value="Mononeg_RNA_pol"/>
    <property type="match status" value="1"/>
</dbReference>
<keyword evidence="5" id="KW-0808">Transferase</keyword>
<accession>A0A8G0QWI3</accession>
<evidence type="ECO:0000256" key="2">
    <source>
        <dbReference type="ARBA" id="ARBA00012494"/>
    </source>
</evidence>
<keyword evidence="11" id="KW-0693">Viral RNA replication</keyword>
<evidence type="ECO:0000256" key="17">
    <source>
        <dbReference type="ARBA" id="ARBA00031012"/>
    </source>
</evidence>
<dbReference type="InterPro" id="IPR026890">
    <property type="entry name" value="Mononeg_mRNAcap"/>
</dbReference>
<keyword evidence="10" id="KW-0946">Virion</keyword>
<dbReference type="GO" id="GO:0005524">
    <property type="term" value="F:ATP binding"/>
    <property type="evidence" value="ECO:0007669"/>
    <property type="project" value="UniProtKB-KW"/>
</dbReference>
<comment type="subcellular location">
    <subcellularLocation>
        <location evidence="1">Virion</location>
    </subcellularLocation>
</comment>
<keyword evidence="6" id="KW-0949">S-adenosyl-L-methionine</keyword>
<comment type="catalytic activity">
    <reaction evidence="14">
        <text>a 5'-end triphospho-adenylyl-adenylyl-cytidylyl-adenosine in mRNA + GDP + H(+) = a 5'-end (5'-triphosphoguanosine)-adenylyl-adenylyl-cytidylyl-adenosine in mRNA + diphosphate</text>
        <dbReference type="Rhea" id="RHEA:65436"/>
        <dbReference type="Rhea" id="RHEA-COMP:16797"/>
        <dbReference type="Rhea" id="RHEA-COMP:16799"/>
        <dbReference type="ChEBI" id="CHEBI:15378"/>
        <dbReference type="ChEBI" id="CHEBI:33019"/>
        <dbReference type="ChEBI" id="CHEBI:58189"/>
        <dbReference type="ChEBI" id="CHEBI:156484"/>
        <dbReference type="ChEBI" id="CHEBI:156503"/>
        <dbReference type="EC" id="2.7.7.88"/>
    </reaction>
</comment>
<keyword evidence="12" id="KW-0506">mRNA capping</keyword>
<dbReference type="EMBL" id="MZ244270">
    <property type="protein sequence ID" value="QYW06809.1"/>
    <property type="molecule type" value="Viral_cRNA"/>
</dbReference>
<keyword evidence="13" id="KW-0511">Multifunctional enzyme</keyword>
<evidence type="ECO:0000256" key="7">
    <source>
        <dbReference type="ARBA" id="ARBA00022695"/>
    </source>
</evidence>
<protein>
    <recommendedName>
        <fullName evidence="2">RNA-directed RNA polymerase</fullName>
        <ecNumber evidence="2">2.7.7.48</ecNumber>
    </recommendedName>
    <alternativeName>
        <fullName evidence="17">Replicase</fullName>
    </alternativeName>
    <alternativeName>
        <fullName evidence="16">Transcriptase</fullName>
    </alternativeName>
</protein>
<reference evidence="22" key="1">
    <citation type="submission" date="2021-05" db="EMBL/GenBank/DDBJ databases">
        <authorList>
            <person name="Yang Z."/>
            <person name="Zhang W."/>
        </authorList>
    </citation>
    <scope>NUCLEOTIDE SEQUENCE</scope>
    <source>
        <strain evidence="22">HBG358MV</strain>
    </source>
</reference>
<evidence type="ECO:0000256" key="1">
    <source>
        <dbReference type="ARBA" id="ARBA00004328"/>
    </source>
</evidence>
<evidence type="ECO:0000259" key="21">
    <source>
        <dbReference type="PROSITE" id="PS50526"/>
    </source>
</evidence>
<evidence type="ECO:0000256" key="4">
    <source>
        <dbReference type="ARBA" id="ARBA00022664"/>
    </source>
</evidence>